<protein>
    <submittedName>
        <fullName evidence="2">Uncharacterized protein</fullName>
    </submittedName>
</protein>
<reference evidence="2" key="1">
    <citation type="submission" date="2019-08" db="EMBL/GenBank/DDBJ databases">
        <authorList>
            <person name="Kucharzyk K."/>
            <person name="Murdoch R.W."/>
            <person name="Higgins S."/>
            <person name="Loffler F."/>
        </authorList>
    </citation>
    <scope>NUCLEOTIDE SEQUENCE</scope>
</reference>
<accession>A0A645AGS0</accession>
<gene>
    <name evidence="2" type="ORF">SDC9_95561</name>
</gene>
<sequence>MSDDIEDRPCDTAGCAGNSKRDAEQNRNQRADIQRIPNARKRPHHGGFDAGYHFAGQFAADGAFFLHAKHDAGHDAADVRLSVEKRRVAREQLFLLFLIAGIELFSHKAEHTHDGGRFHALHVLRGKVPEHPAPVTAAHVLLGE</sequence>
<organism evidence="2">
    <name type="scientific">bioreactor metagenome</name>
    <dbReference type="NCBI Taxonomy" id="1076179"/>
    <lineage>
        <taxon>unclassified sequences</taxon>
        <taxon>metagenomes</taxon>
        <taxon>ecological metagenomes</taxon>
    </lineage>
</organism>
<evidence type="ECO:0000256" key="1">
    <source>
        <dbReference type="SAM" id="MobiDB-lite"/>
    </source>
</evidence>
<name>A0A645AGS0_9ZZZZ</name>
<comment type="caution">
    <text evidence="2">The sequence shown here is derived from an EMBL/GenBank/DDBJ whole genome shotgun (WGS) entry which is preliminary data.</text>
</comment>
<proteinExistence type="predicted"/>
<feature type="region of interest" description="Disordered" evidence="1">
    <location>
        <begin position="1"/>
        <end position="48"/>
    </location>
</feature>
<dbReference type="EMBL" id="VSSQ01012272">
    <property type="protein sequence ID" value="MPM48834.1"/>
    <property type="molecule type" value="Genomic_DNA"/>
</dbReference>
<dbReference type="AlphaFoldDB" id="A0A645AGS0"/>
<feature type="compositionally biased region" description="Basic and acidic residues" evidence="1">
    <location>
        <begin position="19"/>
        <end position="33"/>
    </location>
</feature>
<evidence type="ECO:0000313" key="2">
    <source>
        <dbReference type="EMBL" id="MPM48834.1"/>
    </source>
</evidence>